<dbReference type="GO" id="GO:0008765">
    <property type="term" value="F:UDP-N-acetylmuramoylalanyl-D-glutamate-2,6-diaminopimelate ligase activity"/>
    <property type="evidence" value="ECO:0007669"/>
    <property type="project" value="UniProtKB-UniRule"/>
</dbReference>
<sequence length="487" mass="54317">MKLSELLHGIRGMNTLNVKEATVDIHHIEMDSREVRPGTLFFCINGYTVDGHDFAQSAYEKGAVAIVSERPLDVPIPVFVVRDTKRTMAQLSNRFYDHPTKKLQLIGVTGTNGKTSVTHILEQLFKGQNRTTGLIGTMYTKIDDVYIETKNTTPESLVLQQRFQEMVDKQVDTALMEVSSHALHLGRVRGCDFDIAIFTNLSPDHIDYHQSMDHYMYAKSLLFSQLGNTYEGKTAIFNGDDQVADQLIQMTTADIITYGIKKQADVMASNIRAAATGTTFTLTVFGESIEVQTRLIGLFNVYNVLAAVSAAYVSNISLSAIQQGLESIEGIAGRFEAIDSGQDFAVIVDYAHTPDSLENVLKTVQDFANNQIRVVVGCGGDRDKTKRPIMGEIAVKYADETIFTSDNPRTEDPNTILQEMTAGLDRDQYRLIVDRSEAIHYAMKQAKTNDIIIIAGKGHETYQEVGRERTHFDDREVARAALKERIK</sequence>
<dbReference type="EC" id="6.3.2.13" evidence="15 20"/>
<dbReference type="NCBIfam" id="TIGR01085">
    <property type="entry name" value="murE"/>
    <property type="match status" value="1"/>
</dbReference>
<keyword evidence="6 20" id="KW-0547">Nucleotide-binding</keyword>
<dbReference type="Gene3D" id="3.40.1190.10">
    <property type="entry name" value="Mur-like, catalytic domain"/>
    <property type="match status" value="1"/>
</dbReference>
<feature type="binding site" evidence="20">
    <location>
        <position position="456"/>
    </location>
    <ligand>
        <name>meso-2,6-diaminopimelate</name>
        <dbReference type="ChEBI" id="CHEBI:57791"/>
    </ligand>
</feature>
<dbReference type="InterPro" id="IPR036615">
    <property type="entry name" value="Mur_ligase_C_dom_sf"/>
</dbReference>
<evidence type="ECO:0000256" key="9">
    <source>
        <dbReference type="ARBA" id="ARBA00022960"/>
    </source>
</evidence>
<dbReference type="AlphaFoldDB" id="A0A060LXJ3"/>
<dbReference type="RefSeq" id="WP_038480971.1">
    <property type="nucleotide sequence ID" value="NZ_CP003923.1"/>
</dbReference>
<evidence type="ECO:0000256" key="18">
    <source>
        <dbReference type="ARBA" id="ARBA00076158"/>
    </source>
</evidence>
<comment type="similarity">
    <text evidence="2 20">Belongs to the MurCDEF family. MurE subfamily.</text>
</comment>
<evidence type="ECO:0000256" key="13">
    <source>
        <dbReference type="ARBA" id="ARBA00050251"/>
    </source>
</evidence>
<keyword evidence="11 20" id="KW-0131">Cell cycle</keyword>
<gene>
    <name evidence="20" type="primary">murE</name>
    <name evidence="25" type="ORF">BleG1_2344</name>
</gene>
<comment type="caution">
    <text evidence="20">Lacks conserved residue(s) required for the propagation of feature annotation.</text>
</comment>
<dbReference type="NCBIfam" id="NF001124">
    <property type="entry name" value="PRK00139.1-2"/>
    <property type="match status" value="1"/>
</dbReference>
<dbReference type="Proteomes" id="UP000027142">
    <property type="component" value="Chromosome"/>
</dbReference>
<keyword evidence="8 20" id="KW-0460">Magnesium</keyword>
<keyword evidence="26" id="KW-1185">Reference proteome</keyword>
<dbReference type="Pfam" id="PF08245">
    <property type="entry name" value="Mur_ligase_M"/>
    <property type="match status" value="1"/>
</dbReference>
<dbReference type="HOGENOM" id="CLU_022291_4_1_9"/>
<evidence type="ECO:0000313" key="25">
    <source>
        <dbReference type="EMBL" id="AIC94922.1"/>
    </source>
</evidence>
<keyword evidence="4 20" id="KW-0436">Ligase</keyword>
<dbReference type="GO" id="GO:0009252">
    <property type="term" value="P:peptidoglycan biosynthetic process"/>
    <property type="evidence" value="ECO:0007669"/>
    <property type="project" value="UniProtKB-UniRule"/>
</dbReference>
<protein>
    <recommendedName>
        <fullName evidence="16 20">UDP-N-acetylmuramoyl-L-alanyl-D-glutamate--2,6-diaminopimelate ligase</fullName>
        <ecNumber evidence="15 20">6.3.2.13</ecNumber>
    </recommendedName>
    <alternativeName>
        <fullName evidence="17 20">Meso-A2pm-adding enzyme</fullName>
    </alternativeName>
    <alternativeName>
        <fullName evidence="18 20">Meso-diaminopimelate-adding enzyme</fullName>
    </alternativeName>
    <alternativeName>
        <fullName evidence="19 20">UDP-MurNAc-L-Ala-D-Glu:meso-diaminopimelate ligase</fullName>
    </alternativeName>
    <alternativeName>
        <fullName evidence="20">UDP-MurNAc-tripeptide synthetase</fullName>
    </alternativeName>
    <alternativeName>
        <fullName evidence="20">UDP-N-acetylmuramyl-tripeptide synthetase</fullName>
    </alternativeName>
</protein>
<name>A0A060LXJ3_9BACI</name>
<feature type="binding site" evidence="20">
    <location>
        <position position="151"/>
    </location>
    <ligand>
        <name>UDP-N-acetyl-alpha-D-muramoyl-L-alanyl-D-glutamate</name>
        <dbReference type="ChEBI" id="CHEBI:83900"/>
    </ligand>
</feature>
<keyword evidence="9 20" id="KW-0133">Cell shape</keyword>
<comment type="catalytic activity">
    <reaction evidence="13 20">
        <text>UDP-N-acetyl-alpha-D-muramoyl-L-alanyl-D-glutamate + meso-2,6-diaminopimelate + ATP = UDP-N-acetyl-alpha-D-muramoyl-L-alanyl-gamma-D-glutamyl-meso-2,6-diaminopimelate + ADP + phosphate + H(+)</text>
        <dbReference type="Rhea" id="RHEA:23676"/>
        <dbReference type="ChEBI" id="CHEBI:15378"/>
        <dbReference type="ChEBI" id="CHEBI:30616"/>
        <dbReference type="ChEBI" id="CHEBI:43474"/>
        <dbReference type="ChEBI" id="CHEBI:57791"/>
        <dbReference type="ChEBI" id="CHEBI:83900"/>
        <dbReference type="ChEBI" id="CHEBI:83905"/>
        <dbReference type="ChEBI" id="CHEBI:456216"/>
        <dbReference type="EC" id="6.3.2.13"/>
    </reaction>
</comment>
<evidence type="ECO:0000259" key="23">
    <source>
        <dbReference type="Pfam" id="PF02875"/>
    </source>
</evidence>
<feature type="binding site" evidence="20">
    <location>
        <begin position="110"/>
        <end position="116"/>
    </location>
    <ligand>
        <name>ATP</name>
        <dbReference type="ChEBI" id="CHEBI:30616"/>
    </ligand>
</feature>
<evidence type="ECO:0000256" key="20">
    <source>
        <dbReference type="HAMAP-Rule" id="MF_00208"/>
    </source>
</evidence>
<dbReference type="Pfam" id="PF02875">
    <property type="entry name" value="Mur_ligase_C"/>
    <property type="match status" value="1"/>
</dbReference>
<comment type="subcellular location">
    <subcellularLocation>
        <location evidence="20 21">Cytoplasm</location>
    </subcellularLocation>
</comment>
<dbReference type="OrthoDB" id="9800958at2"/>
<dbReference type="PATRIC" id="fig|1246626.3.peg.2344"/>
<dbReference type="SUPFAM" id="SSF53244">
    <property type="entry name" value="MurD-like peptide ligases, peptide-binding domain"/>
    <property type="match status" value="1"/>
</dbReference>
<feature type="binding site" evidence="20">
    <location>
        <position position="460"/>
    </location>
    <ligand>
        <name>meso-2,6-diaminopimelate</name>
        <dbReference type="ChEBI" id="CHEBI:57791"/>
    </ligand>
</feature>
<dbReference type="NCBIfam" id="NF001126">
    <property type="entry name" value="PRK00139.1-4"/>
    <property type="match status" value="1"/>
</dbReference>
<keyword evidence="10 20" id="KW-0573">Peptidoglycan synthesis</keyword>
<dbReference type="SUPFAM" id="SSF63418">
    <property type="entry name" value="MurE/MurF N-terminal domain"/>
    <property type="match status" value="1"/>
</dbReference>
<evidence type="ECO:0000256" key="10">
    <source>
        <dbReference type="ARBA" id="ARBA00022984"/>
    </source>
</evidence>
<feature type="short sequence motif" description="Meso-diaminopimelate recognition motif" evidence="20">
    <location>
        <begin position="406"/>
        <end position="409"/>
    </location>
</feature>
<keyword evidence="7 20" id="KW-0067">ATP-binding</keyword>
<evidence type="ECO:0000256" key="4">
    <source>
        <dbReference type="ARBA" id="ARBA00022598"/>
    </source>
</evidence>
<comment type="pathway">
    <text evidence="1 20 21">Cell wall biogenesis; peptidoglycan biosynthesis.</text>
</comment>
<dbReference type="InterPro" id="IPR004101">
    <property type="entry name" value="Mur_ligase_C"/>
</dbReference>
<evidence type="ECO:0000256" key="12">
    <source>
        <dbReference type="ARBA" id="ARBA00023316"/>
    </source>
</evidence>
<feature type="binding site" evidence="20">
    <location>
        <position position="187"/>
    </location>
    <ligand>
        <name>UDP-N-acetyl-alpha-D-muramoyl-L-alanyl-D-glutamate</name>
        <dbReference type="ChEBI" id="CHEBI:83900"/>
    </ligand>
</feature>
<evidence type="ECO:0000256" key="6">
    <source>
        <dbReference type="ARBA" id="ARBA00022741"/>
    </source>
</evidence>
<accession>A0A060LXJ3</accession>
<dbReference type="eggNOG" id="COG0769">
    <property type="taxonomic scope" value="Bacteria"/>
</dbReference>
<feature type="domain" description="Mur ligase N-terminal catalytic" evidence="22">
    <location>
        <begin position="25"/>
        <end position="75"/>
    </location>
</feature>
<dbReference type="GO" id="GO:0005737">
    <property type="term" value="C:cytoplasm"/>
    <property type="evidence" value="ECO:0007669"/>
    <property type="project" value="UniProtKB-SubCell"/>
</dbReference>
<dbReference type="PANTHER" id="PTHR23135">
    <property type="entry name" value="MUR LIGASE FAMILY MEMBER"/>
    <property type="match status" value="1"/>
</dbReference>
<dbReference type="EMBL" id="CP003923">
    <property type="protein sequence ID" value="AIC94922.1"/>
    <property type="molecule type" value="Genomic_DNA"/>
</dbReference>
<evidence type="ECO:0000256" key="19">
    <source>
        <dbReference type="ARBA" id="ARBA00081560"/>
    </source>
</evidence>
<dbReference type="Pfam" id="PF01225">
    <property type="entry name" value="Mur_ligase"/>
    <property type="match status" value="1"/>
</dbReference>
<evidence type="ECO:0000259" key="24">
    <source>
        <dbReference type="Pfam" id="PF08245"/>
    </source>
</evidence>
<dbReference type="GO" id="GO:0051301">
    <property type="term" value="P:cell division"/>
    <property type="evidence" value="ECO:0007669"/>
    <property type="project" value="UniProtKB-KW"/>
</dbReference>
<evidence type="ECO:0000256" key="11">
    <source>
        <dbReference type="ARBA" id="ARBA00023306"/>
    </source>
</evidence>
<evidence type="ECO:0000259" key="22">
    <source>
        <dbReference type="Pfam" id="PF01225"/>
    </source>
</evidence>
<keyword evidence="3 20" id="KW-0963">Cytoplasm</keyword>
<feature type="binding site" evidence="20">
    <location>
        <position position="32"/>
    </location>
    <ligand>
        <name>UDP-N-acetyl-alpha-D-muramoyl-L-alanyl-D-glutamate</name>
        <dbReference type="ChEBI" id="CHEBI:83900"/>
    </ligand>
</feature>
<dbReference type="STRING" id="1246626.BleG1_2344"/>
<dbReference type="KEGG" id="ble:BleG1_2344"/>
<dbReference type="GO" id="GO:0000287">
    <property type="term" value="F:magnesium ion binding"/>
    <property type="evidence" value="ECO:0007669"/>
    <property type="project" value="UniProtKB-UniRule"/>
</dbReference>
<feature type="binding site" evidence="20">
    <location>
        <position position="179"/>
    </location>
    <ligand>
        <name>UDP-N-acetyl-alpha-D-muramoyl-L-alanyl-D-glutamate</name>
        <dbReference type="ChEBI" id="CHEBI:83900"/>
    </ligand>
</feature>
<dbReference type="GO" id="GO:0071555">
    <property type="term" value="P:cell wall organization"/>
    <property type="evidence" value="ECO:0007669"/>
    <property type="project" value="UniProtKB-KW"/>
</dbReference>
<dbReference type="UniPathway" id="UPA00219"/>
<proteinExistence type="inferred from homology"/>
<reference evidence="25 26" key="1">
    <citation type="journal article" date="2014" name="Gene">
        <title>A comparative genomic analysis of the alkalitolerant soil bacterium Bacillus lehensis G1.</title>
        <authorList>
            <person name="Noor Y.M."/>
            <person name="Samsulrizal N.H."/>
            <person name="Jema'on N.A."/>
            <person name="Low K.O."/>
            <person name="Ramli A.N."/>
            <person name="Alias N.I."/>
            <person name="Damis S.I."/>
            <person name="Fuzi S.F."/>
            <person name="Isa M.N."/>
            <person name="Murad A.M."/>
            <person name="Raih M.F."/>
            <person name="Bakar F.D."/>
            <person name="Najimudin N."/>
            <person name="Mahadi N.M."/>
            <person name="Illias R.M."/>
        </authorList>
    </citation>
    <scope>NUCLEOTIDE SEQUENCE [LARGE SCALE GENOMIC DNA]</scope>
    <source>
        <strain evidence="25 26">G1</strain>
    </source>
</reference>
<evidence type="ECO:0000256" key="8">
    <source>
        <dbReference type="ARBA" id="ARBA00022842"/>
    </source>
</evidence>
<feature type="domain" description="Mur ligase central" evidence="24">
    <location>
        <begin position="108"/>
        <end position="311"/>
    </location>
</feature>
<evidence type="ECO:0000313" key="26">
    <source>
        <dbReference type="Proteomes" id="UP000027142"/>
    </source>
</evidence>
<evidence type="ECO:0000256" key="5">
    <source>
        <dbReference type="ARBA" id="ARBA00022618"/>
    </source>
</evidence>
<evidence type="ECO:0000256" key="17">
    <source>
        <dbReference type="ARBA" id="ARBA00075482"/>
    </source>
</evidence>
<feature type="binding site" evidence="20">
    <location>
        <position position="382"/>
    </location>
    <ligand>
        <name>meso-2,6-diaminopimelate</name>
        <dbReference type="ChEBI" id="CHEBI:57791"/>
    </ligand>
</feature>
<dbReference type="InterPro" id="IPR013221">
    <property type="entry name" value="Mur_ligase_cen"/>
</dbReference>
<dbReference type="GO" id="GO:0005524">
    <property type="term" value="F:ATP binding"/>
    <property type="evidence" value="ECO:0007669"/>
    <property type="project" value="UniProtKB-UniRule"/>
</dbReference>
<keyword evidence="12 20" id="KW-0961">Cell wall biogenesis/degradation</keyword>
<evidence type="ECO:0000256" key="2">
    <source>
        <dbReference type="ARBA" id="ARBA00005898"/>
    </source>
</evidence>
<comment type="PTM">
    <text evidence="20">Carboxylation is probably crucial for Mg(2+) binding and, consequently, for the gamma-phosphate positioning of ATP.</text>
</comment>
<evidence type="ECO:0000256" key="21">
    <source>
        <dbReference type="RuleBase" id="RU004135"/>
    </source>
</evidence>
<evidence type="ECO:0000256" key="3">
    <source>
        <dbReference type="ARBA" id="ARBA00022490"/>
    </source>
</evidence>
<dbReference type="HAMAP" id="MF_00208">
    <property type="entry name" value="MurE"/>
    <property type="match status" value="1"/>
</dbReference>
<dbReference type="InterPro" id="IPR005761">
    <property type="entry name" value="UDP-N-AcMur-Glu-dNH2Pim_ligase"/>
</dbReference>
<keyword evidence="5 20" id="KW-0132">Cell division</keyword>
<feature type="binding site" evidence="20">
    <location>
        <begin position="152"/>
        <end position="153"/>
    </location>
    <ligand>
        <name>UDP-N-acetyl-alpha-D-muramoyl-L-alanyl-D-glutamate</name>
        <dbReference type="ChEBI" id="CHEBI:83900"/>
    </ligand>
</feature>
<comment type="function">
    <text evidence="14 20">Catalyzes the addition of meso-diaminopimelic acid to the nucleotide precursor UDP-N-acetylmuramoyl-L-alanyl-D-glutamate (UMAG) in the biosynthesis of bacterial cell-wall peptidoglycan.</text>
</comment>
<dbReference type="FunFam" id="3.40.1390.10:FF:000005">
    <property type="entry name" value="UDP-N-acetylmuramoyl-L-alanyl-D-glutamate--2,6-diaminopimelate ligase"/>
    <property type="match status" value="1"/>
</dbReference>
<organism evidence="25 26">
    <name type="scientific">Shouchella lehensis G1</name>
    <dbReference type="NCBI Taxonomy" id="1246626"/>
    <lineage>
        <taxon>Bacteria</taxon>
        <taxon>Bacillati</taxon>
        <taxon>Bacillota</taxon>
        <taxon>Bacilli</taxon>
        <taxon>Bacillales</taxon>
        <taxon>Bacillaceae</taxon>
        <taxon>Shouchella</taxon>
    </lineage>
</organism>
<dbReference type="Gene3D" id="3.90.190.20">
    <property type="entry name" value="Mur ligase, C-terminal domain"/>
    <property type="match status" value="1"/>
</dbReference>
<feature type="domain" description="Mur ligase C-terminal" evidence="23">
    <location>
        <begin position="333"/>
        <end position="458"/>
    </location>
</feature>
<dbReference type="FunFam" id="3.90.190.20:FF:000006">
    <property type="entry name" value="UDP-N-acetylmuramoyl-L-alanyl-D-glutamate--2,6-diaminopimelate ligase"/>
    <property type="match status" value="1"/>
</dbReference>
<comment type="cofactor">
    <cofactor evidence="20">
        <name>Mg(2+)</name>
        <dbReference type="ChEBI" id="CHEBI:18420"/>
    </cofactor>
</comment>
<feature type="binding site" evidence="20">
    <location>
        <begin position="406"/>
        <end position="409"/>
    </location>
    <ligand>
        <name>meso-2,6-diaminopimelate</name>
        <dbReference type="ChEBI" id="CHEBI:57791"/>
    </ligand>
</feature>
<dbReference type="GO" id="GO:0008360">
    <property type="term" value="P:regulation of cell shape"/>
    <property type="evidence" value="ECO:0007669"/>
    <property type="project" value="UniProtKB-KW"/>
</dbReference>
<feature type="modified residue" description="N6-carboxylysine" evidence="20">
    <location>
        <position position="219"/>
    </location>
</feature>
<evidence type="ECO:0000256" key="15">
    <source>
        <dbReference type="ARBA" id="ARBA00066633"/>
    </source>
</evidence>
<dbReference type="InterPro" id="IPR036565">
    <property type="entry name" value="Mur-like_cat_sf"/>
</dbReference>
<evidence type="ECO:0000256" key="16">
    <source>
        <dbReference type="ARBA" id="ARBA00072883"/>
    </source>
</evidence>
<dbReference type="InterPro" id="IPR035911">
    <property type="entry name" value="MurE/MurF_N"/>
</dbReference>
<evidence type="ECO:0000256" key="1">
    <source>
        <dbReference type="ARBA" id="ARBA00004752"/>
    </source>
</evidence>
<dbReference type="SUPFAM" id="SSF53623">
    <property type="entry name" value="MurD-like peptide ligases, catalytic domain"/>
    <property type="match status" value="1"/>
</dbReference>
<evidence type="ECO:0000256" key="14">
    <source>
        <dbReference type="ARBA" id="ARBA00056782"/>
    </source>
</evidence>
<dbReference type="Gene3D" id="3.40.1390.10">
    <property type="entry name" value="MurE/MurF, N-terminal domain"/>
    <property type="match status" value="1"/>
</dbReference>
<dbReference type="PANTHER" id="PTHR23135:SF4">
    <property type="entry name" value="UDP-N-ACETYLMURAMOYL-L-ALANYL-D-GLUTAMATE--2,6-DIAMINOPIMELATE LIGASE MURE HOMOLOG, CHLOROPLASTIC"/>
    <property type="match status" value="1"/>
</dbReference>
<evidence type="ECO:0000256" key="7">
    <source>
        <dbReference type="ARBA" id="ARBA00022840"/>
    </source>
</evidence>
<dbReference type="InterPro" id="IPR000713">
    <property type="entry name" value="Mur_ligase_N"/>
</dbReference>